<evidence type="ECO:0000313" key="1">
    <source>
        <dbReference type="EMBL" id="CAA6806317.1"/>
    </source>
</evidence>
<reference evidence="1" key="1">
    <citation type="submission" date="2020-01" db="EMBL/GenBank/DDBJ databases">
        <authorList>
            <person name="Meier V. D."/>
            <person name="Meier V D."/>
        </authorList>
    </citation>
    <scope>NUCLEOTIDE SEQUENCE</scope>
    <source>
        <strain evidence="1">HLG_WM_MAG_03</strain>
    </source>
</reference>
<proteinExistence type="predicted"/>
<dbReference type="AlphaFoldDB" id="A0A6S6STN7"/>
<name>A0A6S6STN7_9BACT</name>
<organism evidence="1">
    <name type="scientific">uncultured Sulfurovum sp</name>
    <dbReference type="NCBI Taxonomy" id="269237"/>
    <lineage>
        <taxon>Bacteria</taxon>
        <taxon>Pseudomonadati</taxon>
        <taxon>Campylobacterota</taxon>
        <taxon>Epsilonproteobacteria</taxon>
        <taxon>Campylobacterales</taxon>
        <taxon>Sulfurovaceae</taxon>
        <taxon>Sulfurovum</taxon>
        <taxon>environmental samples</taxon>
    </lineage>
</organism>
<gene>
    <name evidence="1" type="ORF">HELGO_WM14452</name>
</gene>
<protein>
    <submittedName>
        <fullName evidence="1">Uncharacterized protein</fullName>
    </submittedName>
</protein>
<accession>A0A6S6STN7</accession>
<dbReference type="EMBL" id="CACVAR010000149">
    <property type="protein sequence ID" value="CAA6806317.1"/>
    <property type="molecule type" value="Genomic_DNA"/>
</dbReference>
<sequence length="51" mass="5792">MENILENVTEKLKGKIIKKSAFNAGNPLCFYKDREDLEAKPLAILMLNGRL</sequence>